<dbReference type="GO" id="GO:0004674">
    <property type="term" value="F:protein serine/threonine kinase activity"/>
    <property type="evidence" value="ECO:0007669"/>
    <property type="project" value="UniProtKB-KW"/>
</dbReference>
<keyword evidence="9" id="KW-1185">Reference proteome</keyword>
<dbReference type="PROSITE" id="PS00107">
    <property type="entry name" value="PROTEIN_KINASE_ATP"/>
    <property type="match status" value="1"/>
</dbReference>
<keyword evidence="8" id="KW-0723">Serine/threonine-protein kinase</keyword>
<dbReference type="AlphaFoldDB" id="A0A371K5H3"/>
<dbReference type="PANTHER" id="PTHR43289">
    <property type="entry name" value="MITOGEN-ACTIVATED PROTEIN KINASE KINASE KINASE 20-RELATED"/>
    <property type="match status" value="1"/>
</dbReference>
<keyword evidence="1" id="KW-0808">Transferase</keyword>
<organism evidence="8 9">
    <name type="scientific">Lysobacter silvisoli</name>
    <dbReference type="NCBI Taxonomy" id="2293254"/>
    <lineage>
        <taxon>Bacteria</taxon>
        <taxon>Pseudomonadati</taxon>
        <taxon>Pseudomonadota</taxon>
        <taxon>Gammaproteobacteria</taxon>
        <taxon>Lysobacterales</taxon>
        <taxon>Lysobacteraceae</taxon>
        <taxon>Lysobacter</taxon>
    </lineage>
</organism>
<dbReference type="InterPro" id="IPR011009">
    <property type="entry name" value="Kinase-like_dom_sf"/>
</dbReference>
<feature type="domain" description="Protein kinase" evidence="7">
    <location>
        <begin position="70"/>
        <end position="340"/>
    </location>
</feature>
<evidence type="ECO:0000256" key="4">
    <source>
        <dbReference type="ARBA" id="ARBA00022840"/>
    </source>
</evidence>
<evidence type="ECO:0000256" key="2">
    <source>
        <dbReference type="ARBA" id="ARBA00022741"/>
    </source>
</evidence>
<keyword evidence="4 5" id="KW-0067">ATP-binding</keyword>
<dbReference type="PANTHER" id="PTHR43289:SF34">
    <property type="entry name" value="SERINE_THREONINE-PROTEIN KINASE YBDM-RELATED"/>
    <property type="match status" value="1"/>
</dbReference>
<dbReference type="Gene3D" id="1.25.40.10">
    <property type="entry name" value="Tetratricopeptide repeat domain"/>
    <property type="match status" value="2"/>
</dbReference>
<evidence type="ECO:0000259" key="7">
    <source>
        <dbReference type="PROSITE" id="PS50011"/>
    </source>
</evidence>
<keyword evidence="2 5" id="KW-0547">Nucleotide-binding</keyword>
<dbReference type="CDD" id="cd14014">
    <property type="entry name" value="STKc_PknB_like"/>
    <property type="match status" value="1"/>
</dbReference>
<reference evidence="8 9" key="1">
    <citation type="submission" date="2018-08" db="EMBL/GenBank/DDBJ databases">
        <title>Lysobacter sp. zong2l5, whole genome shotgun sequence.</title>
        <authorList>
            <person name="Zhang X."/>
            <person name="Feng G."/>
            <person name="Zhu H."/>
        </authorList>
    </citation>
    <scope>NUCLEOTIDE SEQUENCE [LARGE SCALE GENOMIC DNA]</scope>
    <source>
        <strain evidence="9">zong2l5</strain>
    </source>
</reference>
<keyword evidence="3 8" id="KW-0418">Kinase</keyword>
<dbReference type="SMART" id="SM00220">
    <property type="entry name" value="S_TKc"/>
    <property type="match status" value="1"/>
</dbReference>
<feature type="binding site" evidence="5">
    <location>
        <position position="101"/>
    </location>
    <ligand>
        <name>ATP</name>
        <dbReference type="ChEBI" id="CHEBI:30616"/>
    </ligand>
</feature>
<dbReference type="PROSITE" id="PS00108">
    <property type="entry name" value="PROTEIN_KINASE_ST"/>
    <property type="match status" value="1"/>
</dbReference>
<dbReference type="InterPro" id="IPR008271">
    <property type="entry name" value="Ser/Thr_kinase_AS"/>
</dbReference>
<dbReference type="GO" id="GO:0005524">
    <property type="term" value="F:ATP binding"/>
    <property type="evidence" value="ECO:0007669"/>
    <property type="project" value="UniProtKB-UniRule"/>
</dbReference>
<evidence type="ECO:0000256" key="5">
    <source>
        <dbReference type="PROSITE-ProRule" id="PRU10141"/>
    </source>
</evidence>
<proteinExistence type="predicted"/>
<dbReference type="InterPro" id="IPR000719">
    <property type="entry name" value="Prot_kinase_dom"/>
</dbReference>
<dbReference type="RefSeq" id="WP_115858545.1">
    <property type="nucleotide sequence ID" value="NZ_QTSU01000001.1"/>
</dbReference>
<dbReference type="Proteomes" id="UP000264492">
    <property type="component" value="Unassembled WGS sequence"/>
</dbReference>
<protein>
    <submittedName>
        <fullName evidence="8">Serine/threonine protein kinase</fullName>
    </submittedName>
</protein>
<gene>
    <name evidence="8" type="ORF">DX914_08440</name>
</gene>
<dbReference type="SUPFAM" id="SSF56112">
    <property type="entry name" value="Protein kinase-like (PK-like)"/>
    <property type="match status" value="1"/>
</dbReference>
<dbReference type="Pfam" id="PF13424">
    <property type="entry name" value="TPR_12"/>
    <property type="match status" value="1"/>
</dbReference>
<evidence type="ECO:0000256" key="1">
    <source>
        <dbReference type="ARBA" id="ARBA00022679"/>
    </source>
</evidence>
<sequence>MNRLDHAALPLLRRLLDTSPDRRDALLEEVCATQPELAQRVRELLSHLDEAEAEATSGAEAAAGSAIGPYRLLRRIGQGGMGEVFLAERADGAWQRQVALKRIWGGFSPLTERFLRERKVLARLQHAHIAQLLDGGLAADGHPWFAMEYVPGEAITQWCDGHKATLEQRVALFRQVCEAVQFAHGHLVVHRDIKPANVLVDPCDQVKLLDFGIAKLLDEADPTQTQTRSMTPAWAAPEQRRGEPVTTATDVYQLGLLLQALLVGARAQNEGVPLRLSQRWNLSLRDDPAAAADIAAARGLSTARLAARVHGDLECIVAHATAVEPGERYPSAEALADDLLRWSQHLPIRARGHERGYRLRRLLRRRWPAFAAVAAAMVFAAFHIYSLDRQLERTEREREKARAVADYFVSLFRSATPKAAANGELTARELLDRGMKQLQDQQGRTQSPQALAALLHASGQVYTDLGMPAQARDAYARAVAALRDQDDPTALADALRGLATAHYGLAEPQRFLQYSQQAAQVLERAGATQDPLYARLMGNIGIGHFALGDKTRGWTYLDRSLALLEAGGAATRKDHVRALVNSGGIALTDGDAAKAYPLLLKADTLVQQLAPRNPDEELLIGRNLALAALQTQRLDEALQRYDRMVARSLEFHGEEHPASVSALLGRGETRLARGEWALAEQDLDRARRLSALRNAEGHGQLLDIDGLRAVAWLQRGKTAQAVAALQANAAQRADEAIVESQPRFERVALERARCETADRRSELAEAVRQLLATPNQTPWHRRLSQQWMVECQTRKQPPG</sequence>
<dbReference type="Gene3D" id="1.10.510.10">
    <property type="entry name" value="Transferase(Phosphotransferase) domain 1"/>
    <property type="match status" value="1"/>
</dbReference>
<dbReference type="SUPFAM" id="SSF48452">
    <property type="entry name" value="TPR-like"/>
    <property type="match status" value="2"/>
</dbReference>
<evidence type="ECO:0000256" key="3">
    <source>
        <dbReference type="ARBA" id="ARBA00022777"/>
    </source>
</evidence>
<evidence type="ECO:0000313" key="8">
    <source>
        <dbReference type="EMBL" id="RDZ29110.1"/>
    </source>
</evidence>
<dbReference type="InterPro" id="IPR011990">
    <property type="entry name" value="TPR-like_helical_dom_sf"/>
</dbReference>
<dbReference type="PROSITE" id="PS50011">
    <property type="entry name" value="PROTEIN_KINASE_DOM"/>
    <property type="match status" value="1"/>
</dbReference>
<dbReference type="OrthoDB" id="9801841at2"/>
<accession>A0A371K5H3</accession>
<evidence type="ECO:0000256" key="6">
    <source>
        <dbReference type="SAM" id="MobiDB-lite"/>
    </source>
</evidence>
<dbReference type="Pfam" id="PF00069">
    <property type="entry name" value="Pkinase"/>
    <property type="match status" value="1"/>
</dbReference>
<name>A0A371K5H3_9GAMM</name>
<evidence type="ECO:0000313" key="9">
    <source>
        <dbReference type="Proteomes" id="UP000264492"/>
    </source>
</evidence>
<comment type="caution">
    <text evidence="8">The sequence shown here is derived from an EMBL/GenBank/DDBJ whole genome shotgun (WGS) entry which is preliminary data.</text>
</comment>
<feature type="region of interest" description="Disordered" evidence="6">
    <location>
        <begin position="222"/>
        <end position="242"/>
    </location>
</feature>
<dbReference type="Gene3D" id="3.30.200.20">
    <property type="entry name" value="Phosphorylase Kinase, domain 1"/>
    <property type="match status" value="1"/>
</dbReference>
<dbReference type="EMBL" id="QTSU01000001">
    <property type="protein sequence ID" value="RDZ29110.1"/>
    <property type="molecule type" value="Genomic_DNA"/>
</dbReference>
<dbReference type="InterPro" id="IPR017441">
    <property type="entry name" value="Protein_kinase_ATP_BS"/>
</dbReference>